<dbReference type="Proteomes" id="UP000007460">
    <property type="component" value="Chromosome"/>
</dbReference>
<dbReference type="Pfam" id="PF01521">
    <property type="entry name" value="Fe-S_biosyn"/>
    <property type="match status" value="1"/>
</dbReference>
<organism evidence="3 4">
    <name type="scientific">Puniceispirillum marinum (strain IMCC1322)</name>
    <dbReference type="NCBI Taxonomy" id="488538"/>
    <lineage>
        <taxon>Bacteria</taxon>
        <taxon>Pseudomonadati</taxon>
        <taxon>Pseudomonadota</taxon>
        <taxon>Alphaproteobacteria</taxon>
        <taxon>Candidatus Puniceispirillales</taxon>
        <taxon>Candidatus Puniceispirillaceae</taxon>
        <taxon>Candidatus Puniceispirillum</taxon>
    </lineage>
</organism>
<reference evidence="3 4" key="1">
    <citation type="journal article" date="2010" name="J. Bacteriol.">
        <title>Complete genome sequence of "Candidatus Puniceispirillum marinum" IMCC1322, a representative of the SAR116 clade in the Alphaproteobacteria.</title>
        <authorList>
            <person name="Oh H.M."/>
            <person name="Kwon K.K."/>
            <person name="Kang I."/>
            <person name="Kang S.G."/>
            <person name="Lee J.H."/>
            <person name="Kim S.J."/>
            <person name="Cho J.C."/>
        </authorList>
    </citation>
    <scope>NUCLEOTIDE SEQUENCE [LARGE SCALE GENOMIC DNA]</scope>
    <source>
        <strain evidence="3 4">IMCC1322</strain>
    </source>
</reference>
<evidence type="ECO:0000256" key="1">
    <source>
        <dbReference type="ARBA" id="ARBA00006718"/>
    </source>
</evidence>
<name>D5BNJ5_PUNMI</name>
<evidence type="ECO:0000313" key="4">
    <source>
        <dbReference type="Proteomes" id="UP000007460"/>
    </source>
</evidence>
<dbReference type="Gene3D" id="2.60.300.12">
    <property type="entry name" value="HesB-like domain"/>
    <property type="match status" value="1"/>
</dbReference>
<dbReference type="GO" id="GO:0051537">
    <property type="term" value="F:2 iron, 2 sulfur cluster binding"/>
    <property type="evidence" value="ECO:0007669"/>
    <property type="project" value="UniProtKB-ARBA"/>
</dbReference>
<evidence type="ECO:0000259" key="2">
    <source>
        <dbReference type="Pfam" id="PF01521"/>
    </source>
</evidence>
<dbReference type="EC" id="3.4.11.18" evidence="3"/>
<dbReference type="KEGG" id="apb:SAR116_0019"/>
<dbReference type="InterPro" id="IPR050322">
    <property type="entry name" value="Fe-S_cluster_asmbl/transfer"/>
</dbReference>
<dbReference type="GO" id="GO:0004239">
    <property type="term" value="F:initiator methionyl aminopeptidase activity"/>
    <property type="evidence" value="ECO:0007669"/>
    <property type="project" value="UniProtKB-EC"/>
</dbReference>
<dbReference type="FunFam" id="2.60.300.12:FF:000001">
    <property type="entry name" value="Iron-binding protein IscA"/>
    <property type="match status" value="1"/>
</dbReference>
<comment type="similarity">
    <text evidence="1">Belongs to the HesB/IscA family.</text>
</comment>
<keyword evidence="3" id="KW-0031">Aminopeptidase</keyword>
<keyword evidence="3" id="KW-0645">Protease</keyword>
<keyword evidence="3" id="KW-0378">Hydrolase</keyword>
<dbReference type="NCBIfam" id="TIGR00049">
    <property type="entry name" value="iron-sulfur cluster assembly accessory protein"/>
    <property type="match status" value="1"/>
</dbReference>
<proteinExistence type="inferred from homology"/>
<dbReference type="GO" id="GO:0005737">
    <property type="term" value="C:cytoplasm"/>
    <property type="evidence" value="ECO:0007669"/>
    <property type="project" value="TreeGrafter"/>
</dbReference>
<dbReference type="GO" id="GO:0016226">
    <property type="term" value="P:iron-sulfur cluster assembly"/>
    <property type="evidence" value="ECO:0007669"/>
    <property type="project" value="InterPro"/>
</dbReference>
<dbReference type="SUPFAM" id="SSF89360">
    <property type="entry name" value="HesB-like domain"/>
    <property type="match status" value="1"/>
</dbReference>
<dbReference type="InterPro" id="IPR017870">
    <property type="entry name" value="FeS_cluster_insertion_CS"/>
</dbReference>
<protein>
    <submittedName>
        <fullName evidence="3">Iron-sulfur cluster assembly protein</fullName>
        <ecNumber evidence="3">3.4.11.18</ecNumber>
    </submittedName>
</protein>
<sequence length="116" mass="12831">MFDPNKPIVTLTDKAALHVQSLMNKAESDVIGLRVGIKTTGCSGMQYDVQFATEQKPFEDKVEEKGVTLFIDPTAVMFLIGSEMDWQEDKFAARFVFNNPNEIARCGCGESFSVAS</sequence>
<dbReference type="RefSeq" id="WP_013044892.1">
    <property type="nucleotide sequence ID" value="NC_014010.1"/>
</dbReference>
<dbReference type="InterPro" id="IPR016092">
    <property type="entry name" value="ATAP"/>
</dbReference>
<dbReference type="EMBL" id="CP001751">
    <property type="protein sequence ID" value="ADE38262.1"/>
    <property type="molecule type" value="Genomic_DNA"/>
</dbReference>
<keyword evidence="4" id="KW-1185">Reference proteome</keyword>
<dbReference type="STRING" id="488538.SAR116_0019"/>
<gene>
    <name evidence="3" type="ordered locus">SAR116_0019</name>
</gene>
<dbReference type="PROSITE" id="PS01152">
    <property type="entry name" value="HESB"/>
    <property type="match status" value="1"/>
</dbReference>
<evidence type="ECO:0000313" key="3">
    <source>
        <dbReference type="EMBL" id="ADE38262.1"/>
    </source>
</evidence>
<dbReference type="InterPro" id="IPR000361">
    <property type="entry name" value="ATAP_core_dom"/>
</dbReference>
<feature type="domain" description="Core" evidence="2">
    <location>
        <begin position="9"/>
        <end position="109"/>
    </location>
</feature>
<dbReference type="InterPro" id="IPR035903">
    <property type="entry name" value="HesB-like_dom_sf"/>
</dbReference>
<dbReference type="OrthoDB" id="9801228at2"/>
<dbReference type="eggNOG" id="COG0316">
    <property type="taxonomic scope" value="Bacteria"/>
</dbReference>
<dbReference type="HOGENOM" id="CLU_069054_4_2_5"/>
<dbReference type="PANTHER" id="PTHR10072">
    <property type="entry name" value="IRON-SULFUR CLUSTER ASSEMBLY PROTEIN"/>
    <property type="match status" value="1"/>
</dbReference>
<accession>D5BNJ5</accession>
<dbReference type="PANTHER" id="PTHR10072:SF41">
    <property type="entry name" value="IRON-SULFUR CLUSTER ASSEMBLY 1 HOMOLOG, MITOCHONDRIAL"/>
    <property type="match status" value="1"/>
</dbReference>
<dbReference type="AlphaFoldDB" id="D5BNJ5"/>